<dbReference type="PROSITE" id="PS51393">
    <property type="entry name" value="LIPOXYGENASE_3"/>
    <property type="match status" value="1"/>
</dbReference>
<dbReference type="Proteomes" id="UP000007635">
    <property type="component" value="Chromosome XVIII"/>
</dbReference>
<reference evidence="17" key="3">
    <citation type="submission" date="2025-09" db="UniProtKB">
        <authorList>
            <consortium name="Ensembl"/>
        </authorList>
    </citation>
    <scope>IDENTIFICATION</scope>
</reference>
<feature type="binding site" evidence="11">
    <location>
        <position position="91"/>
    </location>
    <ligand>
        <name>Ca(2+)</name>
        <dbReference type="ChEBI" id="CHEBI:29108"/>
        <label>1</label>
    </ligand>
</feature>
<evidence type="ECO:0000256" key="1">
    <source>
        <dbReference type="ARBA" id="ARBA00004496"/>
    </source>
</evidence>
<evidence type="ECO:0000256" key="5">
    <source>
        <dbReference type="ARBA" id="ARBA00022723"/>
    </source>
</evidence>
<dbReference type="PANTHER" id="PTHR11771">
    <property type="entry name" value="LIPOXYGENASE"/>
    <property type="match status" value="1"/>
</dbReference>
<dbReference type="Pfam" id="PF01477">
    <property type="entry name" value="PLAT"/>
    <property type="match status" value="1"/>
</dbReference>
<protein>
    <recommendedName>
        <fullName evidence="19">Arachidonate lipoxygenase 3</fullName>
    </recommendedName>
</protein>
<name>G3PGP5_GASAC</name>
<evidence type="ECO:0000256" key="2">
    <source>
        <dbReference type="ARBA" id="ARBA00005189"/>
    </source>
</evidence>
<comment type="subcellular location">
    <subcellularLocation>
        <location evidence="1">Cytoplasm</location>
    </subcellularLocation>
</comment>
<evidence type="ECO:0000259" key="15">
    <source>
        <dbReference type="PROSITE" id="PS50095"/>
    </source>
</evidence>
<dbReference type="eggNOG" id="ENOG502QQSP">
    <property type="taxonomic scope" value="Eukaryota"/>
</dbReference>
<feature type="binding site" evidence="10">
    <location>
        <position position="554"/>
    </location>
    <ligand>
        <name>Fe cation</name>
        <dbReference type="ChEBI" id="CHEBI:24875"/>
        <note>catalytic</note>
    </ligand>
</feature>
<evidence type="ECO:0000256" key="9">
    <source>
        <dbReference type="ARBA" id="ARBA00023098"/>
    </source>
</evidence>
<dbReference type="STRING" id="69293.ENSGACP00000016770"/>
<evidence type="ECO:0000256" key="7">
    <source>
        <dbReference type="ARBA" id="ARBA00023002"/>
    </source>
</evidence>
<organism evidence="17 18">
    <name type="scientific">Gasterosteus aculeatus aculeatus</name>
    <name type="common">three-spined stickleback</name>
    <dbReference type="NCBI Taxonomy" id="481459"/>
    <lineage>
        <taxon>Eukaryota</taxon>
        <taxon>Metazoa</taxon>
        <taxon>Chordata</taxon>
        <taxon>Craniata</taxon>
        <taxon>Vertebrata</taxon>
        <taxon>Euteleostomi</taxon>
        <taxon>Actinopterygii</taxon>
        <taxon>Neopterygii</taxon>
        <taxon>Teleostei</taxon>
        <taxon>Neoteleostei</taxon>
        <taxon>Acanthomorphata</taxon>
        <taxon>Eupercaria</taxon>
        <taxon>Perciformes</taxon>
        <taxon>Cottioidei</taxon>
        <taxon>Gasterosteales</taxon>
        <taxon>Gasterosteidae</taxon>
        <taxon>Gasterosteus</taxon>
    </lineage>
</organism>
<reference evidence="17 18" key="1">
    <citation type="journal article" date="2021" name="G3 (Bethesda)">
        <title>Improved contiguity of the threespine stickleback genome using long-read sequencing.</title>
        <authorList>
            <person name="Nath S."/>
            <person name="Shaw D.E."/>
            <person name="White M.A."/>
        </authorList>
    </citation>
    <scope>NUCLEOTIDE SEQUENCE [LARGE SCALE GENOMIC DNA]</scope>
    <source>
        <strain evidence="17 18">Lake Benthic</strain>
    </source>
</reference>
<dbReference type="GO" id="GO:0016702">
    <property type="term" value="F:oxidoreductase activity, acting on single donors with incorporation of molecular oxygen, incorporation of two atoms of oxygen"/>
    <property type="evidence" value="ECO:0007669"/>
    <property type="project" value="InterPro"/>
</dbReference>
<dbReference type="OMA" id="LHINMLA"/>
<evidence type="ECO:0000256" key="8">
    <source>
        <dbReference type="ARBA" id="ARBA00023004"/>
    </source>
</evidence>
<sequence>MVPLPASVKMVNYKVTVFTTDVPNAATLNNVFIKLVGTDGESGRTELNRYKGALSFIRGANPRFTVSCPVSIGSLVLIELDKQHPRILPEDDWFPAKVEVKSPEGQTYMFPIHRWIADSKVHRFREAKALRVFEDDNDLGRYSRMQELKQREEDYRWDVYLEGITHCMKAKDPFSLPYEVRFSFTKASEFIYTGGTGLLELQLKGLSDSRKNWPDIDSIKRVFWLKHTDISDYVRDNWKEDDFFGYQFLNGVNPMMIRRCSALPENFPVTEDMVSLGGQSLADEMKKGNLFLCDYKLLDGVKPNVINGKKQYLMAPLVLLRKTSHDKLLPIAIQLKQSPAEDNPIFLPTDGFDWLLAKVFVRSADFNEHQLGTHLLRTHLLAEVFAVSLLRNVPMVHPLYKLLVPYTRYTIQINYLARNLLISESGVFPKIAASGGDDMKTLLKRLWSSVTYSSLCIPDDIAERGLEDVPNFYYRDDGLKLWGIIHRFVNDVLSFYYKNDAEVQKDSELQKWISDIFEHGFLSQTQTGIPQSFTTVAELVKFVTMVIFTCSGQHSAVNSGQFDYGGWMPNTPSSLQQPPPTTKGTTSEATLLQTLPDINTTVTGMSTLWLLSKQSTDIVTLGQYPEQHFGEKQPCELIKRFEAELKVLTAEIKARNVALKVPYRYLDPLVVENSVSL</sequence>
<accession>G3PGP5</accession>
<dbReference type="PROSITE" id="PS00711">
    <property type="entry name" value="LIPOXYGENASE_1"/>
    <property type="match status" value="1"/>
</dbReference>
<evidence type="ECO:0000256" key="11">
    <source>
        <dbReference type="PIRSR" id="PIRSR601885-2"/>
    </source>
</evidence>
<dbReference type="Gene3D" id="2.60.60.20">
    <property type="entry name" value="PLAT/LH2 domain"/>
    <property type="match status" value="1"/>
</dbReference>
<evidence type="ECO:0000256" key="10">
    <source>
        <dbReference type="PIRSR" id="PIRSR601885-1"/>
    </source>
</evidence>
<comment type="caution">
    <text evidence="13">Lacks conserved residue(s) required for the propagation of feature annotation.</text>
</comment>
<dbReference type="Gene3D" id="1.20.245.10">
    <property type="entry name" value="Lipoxygenase-1, Domain 5"/>
    <property type="match status" value="1"/>
</dbReference>
<dbReference type="InterPro" id="IPR020833">
    <property type="entry name" value="LipOase_Fe_BS"/>
</dbReference>
<feature type="site" description="Essential for stabilizing binding to COTL1" evidence="12">
    <location>
        <position position="115"/>
    </location>
</feature>
<evidence type="ECO:0008006" key="19">
    <source>
        <dbReference type="Google" id="ProtNLM"/>
    </source>
</evidence>
<dbReference type="SUPFAM" id="SSF49723">
    <property type="entry name" value="Lipase/lipooxygenase domain (PLAT/LH2 domain)"/>
    <property type="match status" value="1"/>
</dbReference>
<evidence type="ECO:0000313" key="18">
    <source>
        <dbReference type="Proteomes" id="UP000007635"/>
    </source>
</evidence>
<dbReference type="GO" id="GO:0005737">
    <property type="term" value="C:cytoplasm"/>
    <property type="evidence" value="ECO:0007669"/>
    <property type="project" value="UniProtKB-SubCell"/>
</dbReference>
<dbReference type="SMART" id="SM00308">
    <property type="entry name" value="LH2"/>
    <property type="match status" value="1"/>
</dbReference>
<dbReference type="SUPFAM" id="SSF48484">
    <property type="entry name" value="Lipoxigenase"/>
    <property type="match status" value="1"/>
</dbReference>
<dbReference type="PRINTS" id="PR00087">
    <property type="entry name" value="LIPOXYGENASE"/>
</dbReference>
<dbReference type="GO" id="GO:0005506">
    <property type="term" value="F:iron ion binding"/>
    <property type="evidence" value="ECO:0007669"/>
    <property type="project" value="InterPro"/>
</dbReference>
<feature type="binding site" evidence="10">
    <location>
        <position position="379"/>
    </location>
    <ligand>
        <name>Fe cation</name>
        <dbReference type="ChEBI" id="CHEBI:24875"/>
        <note>catalytic</note>
    </ligand>
</feature>
<keyword evidence="18" id="KW-1185">Reference proteome</keyword>
<dbReference type="FunFam" id="1.20.245.10:FF:000001">
    <property type="entry name" value="Arachidonate 5-lipoxygenase a"/>
    <property type="match status" value="1"/>
</dbReference>
<dbReference type="InterPro" id="IPR001885">
    <property type="entry name" value="LipOase_mml"/>
</dbReference>
<comment type="similarity">
    <text evidence="3 14">Belongs to the lipoxygenase family.</text>
</comment>
<evidence type="ECO:0000256" key="4">
    <source>
        <dbReference type="ARBA" id="ARBA00022490"/>
    </source>
</evidence>
<dbReference type="InterPro" id="IPR013819">
    <property type="entry name" value="LipOase_C"/>
</dbReference>
<reference evidence="17" key="2">
    <citation type="submission" date="2025-08" db="UniProtKB">
        <authorList>
            <consortium name="Ensembl"/>
        </authorList>
    </citation>
    <scope>IDENTIFICATION</scope>
</reference>
<dbReference type="PRINTS" id="PR00467">
    <property type="entry name" value="MAMLPOXGNASE"/>
</dbReference>
<evidence type="ECO:0000256" key="14">
    <source>
        <dbReference type="RuleBase" id="RU003974"/>
    </source>
</evidence>
<feature type="domain" description="PLAT" evidence="15">
    <location>
        <begin position="11"/>
        <end position="130"/>
    </location>
</feature>
<keyword evidence="6 14" id="KW-0223">Dioxygenase</keyword>
<dbReference type="Ensembl" id="ENSGACT00000016804.2">
    <property type="protein sequence ID" value="ENSGACP00000016770.2"/>
    <property type="gene ID" value="ENSGACG00000004618.2"/>
</dbReference>
<comment type="cofactor">
    <cofactor evidence="10">
        <name>Fe cation</name>
        <dbReference type="ChEBI" id="CHEBI:24875"/>
    </cofactor>
    <text evidence="10">Binds 1 Fe cation per subunit.</text>
</comment>
<keyword evidence="11" id="KW-0106">Calcium</keyword>
<keyword evidence="5 10" id="KW-0479">Metal-binding</keyword>
<dbReference type="InterPro" id="IPR036392">
    <property type="entry name" value="PLAT/LH2_dom_sf"/>
</dbReference>
<evidence type="ECO:0000256" key="13">
    <source>
        <dbReference type="PROSITE-ProRule" id="PRU00152"/>
    </source>
</evidence>
<dbReference type="AlphaFoldDB" id="G3PGP5"/>
<dbReference type="GeneTree" id="ENSGT00940000155191"/>
<keyword evidence="7 14" id="KW-0560">Oxidoreductase</keyword>
<dbReference type="GO" id="GO:0034440">
    <property type="term" value="P:lipid oxidation"/>
    <property type="evidence" value="ECO:0007669"/>
    <property type="project" value="InterPro"/>
</dbReference>
<feature type="domain" description="Lipoxygenase" evidence="16">
    <location>
        <begin position="129"/>
        <end position="677"/>
    </location>
</feature>
<dbReference type="InterPro" id="IPR001024">
    <property type="entry name" value="PLAT/LH2_dom"/>
</dbReference>
<feature type="binding site" evidence="10">
    <location>
        <position position="374"/>
    </location>
    <ligand>
        <name>Fe cation</name>
        <dbReference type="ChEBI" id="CHEBI:24875"/>
        <note>catalytic</note>
    </ligand>
</feature>
<proteinExistence type="inferred from homology"/>
<keyword evidence="4" id="KW-0963">Cytoplasm</keyword>
<evidence type="ECO:0000256" key="6">
    <source>
        <dbReference type="ARBA" id="ARBA00022964"/>
    </source>
</evidence>
<comment type="pathway">
    <text evidence="2">Lipid metabolism.</text>
</comment>
<dbReference type="PROSITE" id="PS50095">
    <property type="entry name" value="PLAT"/>
    <property type="match status" value="1"/>
</dbReference>
<keyword evidence="9" id="KW-0443">Lipid metabolism</keyword>
<dbReference type="InterPro" id="IPR000907">
    <property type="entry name" value="LipOase"/>
</dbReference>
<evidence type="ECO:0000313" key="17">
    <source>
        <dbReference type="Ensembl" id="ENSGACP00000016770.2"/>
    </source>
</evidence>
<dbReference type="InParanoid" id="G3PGP5"/>
<evidence type="ECO:0000259" key="16">
    <source>
        <dbReference type="PROSITE" id="PS51393"/>
    </source>
</evidence>
<keyword evidence="8 10" id="KW-0408">Iron</keyword>
<dbReference type="InterPro" id="IPR036226">
    <property type="entry name" value="LipOase_C_sf"/>
</dbReference>
<feature type="binding site" evidence="11">
    <location>
        <position position="92"/>
    </location>
    <ligand>
        <name>Ca(2+)</name>
        <dbReference type="ChEBI" id="CHEBI:29108"/>
        <label>1</label>
    </ligand>
</feature>
<dbReference type="Gene3D" id="3.10.450.60">
    <property type="match status" value="1"/>
</dbReference>
<dbReference type="Pfam" id="PF00305">
    <property type="entry name" value="Lipoxygenase"/>
    <property type="match status" value="1"/>
</dbReference>
<evidence type="ECO:0000256" key="12">
    <source>
        <dbReference type="PIRSR" id="PIRSR601885-3"/>
    </source>
</evidence>
<evidence type="ECO:0000256" key="3">
    <source>
        <dbReference type="ARBA" id="ARBA00009419"/>
    </source>
</evidence>